<name>A0AAF0RUC0_9CAUD</name>
<reference evidence="2" key="1">
    <citation type="submission" date="2023-04" db="EMBL/GenBank/DDBJ databases">
        <title>Bacteriophage Phass-1 Discovered in the Human Gut Virome - the Founding Member of the Proposed New Family Phassviridae.</title>
        <authorList>
            <person name="Tikunov A.Y."/>
            <person name="Morozova V.V."/>
            <person name="Chechushkov A.V."/>
            <person name="Tikunova N.V."/>
        </authorList>
    </citation>
    <scope>NUCLEOTIDE SEQUENCE</scope>
</reference>
<evidence type="ECO:0000313" key="3">
    <source>
        <dbReference type="Proteomes" id="UP001237988"/>
    </source>
</evidence>
<sequence>MIMAVCNFILAGLWLMNFIIGCVNVANGQPFANNISIGCAYLLAILAFINLGLDELRKR</sequence>
<keyword evidence="1" id="KW-0812">Transmembrane</keyword>
<keyword evidence="1" id="KW-1133">Transmembrane helix</keyword>
<accession>A0AAF0RUC0</accession>
<organism evidence="2 3">
    <name type="scientific">Phage Phass-1</name>
    <dbReference type="NCBI Taxonomy" id="3043662"/>
    <lineage>
        <taxon>Viruses</taxon>
        <taxon>Duplodnaviria</taxon>
        <taxon>Heunggongvirae</taxon>
        <taxon>Uroviricota</taxon>
        <taxon>Caudoviricetes</taxon>
        <taxon>Caudoviricetes code 15 clade</taxon>
    </lineage>
</organism>
<dbReference type="EMBL" id="OQ749652">
    <property type="protein sequence ID" value="WIC39715.1"/>
    <property type="molecule type" value="Genomic_DNA"/>
</dbReference>
<evidence type="ECO:0000313" key="2">
    <source>
        <dbReference type="EMBL" id="WIC39715.1"/>
    </source>
</evidence>
<dbReference type="Proteomes" id="UP001237988">
    <property type="component" value="Segment"/>
</dbReference>
<protein>
    <submittedName>
        <fullName evidence="2">Uncharacterized protein</fullName>
    </submittedName>
</protein>
<feature type="transmembrane region" description="Helical" evidence="1">
    <location>
        <begin position="35"/>
        <end position="53"/>
    </location>
</feature>
<evidence type="ECO:0000256" key="1">
    <source>
        <dbReference type="SAM" id="Phobius"/>
    </source>
</evidence>
<keyword evidence="1" id="KW-0472">Membrane</keyword>
<proteinExistence type="predicted"/>